<evidence type="ECO:0000256" key="9">
    <source>
        <dbReference type="ARBA" id="ARBA00022989"/>
    </source>
</evidence>
<comment type="caution">
    <text evidence="17">The sequence shown here is derived from an EMBL/GenBank/DDBJ whole genome shotgun (WGS) entry which is preliminary data.</text>
</comment>
<dbReference type="InterPro" id="IPR023395">
    <property type="entry name" value="MCP_dom_sf"/>
</dbReference>
<dbReference type="PRINTS" id="PR00926">
    <property type="entry name" value="MITOCARRIER"/>
</dbReference>
<evidence type="ECO:0000256" key="8">
    <source>
        <dbReference type="ARBA" id="ARBA00022792"/>
    </source>
</evidence>
<dbReference type="GO" id="GO:0005471">
    <property type="term" value="F:ATP:ADP antiporter activity"/>
    <property type="evidence" value="ECO:0007669"/>
    <property type="project" value="UniProtKB-UniRule"/>
</dbReference>
<keyword evidence="5" id="KW-0050">Antiport</keyword>
<reference evidence="17 18" key="1">
    <citation type="submission" date="2024-11" db="EMBL/GenBank/DDBJ databases">
        <title>Chromosome-level genome assembly of Eucalyptus globulus Labill. provides insights into its genome evolution.</title>
        <authorList>
            <person name="Li X."/>
        </authorList>
    </citation>
    <scope>NUCLEOTIDE SEQUENCE [LARGE SCALE GENOMIC DNA]</scope>
    <source>
        <strain evidence="17">CL2024</strain>
        <tissue evidence="17">Fresh tender leaves</tissue>
    </source>
</reference>
<dbReference type="GO" id="GO:0005743">
    <property type="term" value="C:mitochondrial inner membrane"/>
    <property type="evidence" value="ECO:0007669"/>
    <property type="project" value="UniProtKB-SubCell"/>
</dbReference>
<dbReference type="Pfam" id="PF00153">
    <property type="entry name" value="Mito_carr"/>
    <property type="match status" value="2"/>
</dbReference>
<evidence type="ECO:0000256" key="3">
    <source>
        <dbReference type="ARBA" id="ARBA00011245"/>
    </source>
</evidence>
<keyword evidence="11 14" id="KW-0472">Membrane</keyword>
<evidence type="ECO:0000313" key="18">
    <source>
        <dbReference type="Proteomes" id="UP001634007"/>
    </source>
</evidence>
<dbReference type="Gene3D" id="1.50.40.10">
    <property type="entry name" value="Mitochondrial carrier domain"/>
    <property type="match status" value="1"/>
</dbReference>
<dbReference type="InterPro" id="IPR002113">
    <property type="entry name" value="ADT_euk_type"/>
</dbReference>
<evidence type="ECO:0000256" key="10">
    <source>
        <dbReference type="ARBA" id="ARBA00023128"/>
    </source>
</evidence>
<comment type="subcellular location">
    <subcellularLocation>
        <location evidence="16">Membrane</location>
        <topology evidence="16">Multi-pass membrane protein</topology>
    </subcellularLocation>
    <subcellularLocation>
        <location evidence="1">Mitochondrion inner membrane</location>
        <topology evidence="1">Multi-pass membrane protein</topology>
    </subcellularLocation>
</comment>
<organism evidence="17 18">
    <name type="scientific">Eucalyptus globulus</name>
    <name type="common">Tasmanian blue gum</name>
    <dbReference type="NCBI Taxonomy" id="34317"/>
    <lineage>
        <taxon>Eukaryota</taxon>
        <taxon>Viridiplantae</taxon>
        <taxon>Streptophyta</taxon>
        <taxon>Embryophyta</taxon>
        <taxon>Tracheophyta</taxon>
        <taxon>Spermatophyta</taxon>
        <taxon>Magnoliopsida</taxon>
        <taxon>eudicotyledons</taxon>
        <taxon>Gunneridae</taxon>
        <taxon>Pentapetalae</taxon>
        <taxon>rosids</taxon>
        <taxon>malvids</taxon>
        <taxon>Myrtales</taxon>
        <taxon>Myrtaceae</taxon>
        <taxon>Myrtoideae</taxon>
        <taxon>Eucalypteae</taxon>
        <taxon>Eucalyptus</taxon>
    </lineage>
</organism>
<evidence type="ECO:0000256" key="5">
    <source>
        <dbReference type="ARBA" id="ARBA00022449"/>
    </source>
</evidence>
<dbReference type="EMBL" id="JBJKBG010000002">
    <property type="protein sequence ID" value="KAL3751707.1"/>
    <property type="molecule type" value="Genomic_DNA"/>
</dbReference>
<keyword evidence="9 16" id="KW-1133">Transmembrane helix</keyword>
<keyword evidence="18" id="KW-1185">Reference proteome</keyword>
<evidence type="ECO:0000256" key="16">
    <source>
        <dbReference type="RuleBase" id="RU368008"/>
    </source>
</evidence>
<comment type="similarity">
    <text evidence="2 15">Belongs to the mitochondrial carrier (TC 2.A.29) family.</text>
</comment>
<dbReference type="PANTHER" id="PTHR45635:SF14">
    <property type="entry name" value="ADP_ATP TRANSLOCASE"/>
    <property type="match status" value="1"/>
</dbReference>
<sequence>MLKFGSLSELYKGITDCFVRVIKDEGMLALWRGHTVNCARILPDLEIISRGCSKKERDGYWRWFASNLASGGAAGATSLLFVFSVDYARTRCERQFNGLINVYRKALKSDGIASLYRGFTVSCVGIIVYRRLYFGLNDSLKPVVFVGKMQAITIGAGLASKFFRDRGIIARARAG</sequence>
<evidence type="ECO:0000256" key="11">
    <source>
        <dbReference type="ARBA" id="ARBA00023136"/>
    </source>
</evidence>
<evidence type="ECO:0000256" key="12">
    <source>
        <dbReference type="ARBA" id="ARBA00024143"/>
    </source>
</evidence>
<comment type="subunit">
    <text evidence="3 16">Monomer.</text>
</comment>
<gene>
    <name evidence="17" type="ORF">ACJRO7_012525</name>
</gene>
<dbReference type="Proteomes" id="UP001634007">
    <property type="component" value="Unassembled WGS sequence"/>
</dbReference>
<evidence type="ECO:0000256" key="4">
    <source>
        <dbReference type="ARBA" id="ARBA00022448"/>
    </source>
</evidence>
<name>A0ABD3LK07_EUCGL</name>
<comment type="function">
    <text evidence="16">Catalyzes the exchange of ADP and ATP across the membrane.</text>
</comment>
<evidence type="ECO:0000256" key="15">
    <source>
        <dbReference type="RuleBase" id="RU000488"/>
    </source>
</evidence>
<comment type="caution">
    <text evidence="16">Lacks conserved residue(s) required for the propagation of feature annotation.</text>
</comment>
<dbReference type="PROSITE" id="PS50920">
    <property type="entry name" value="SOLCAR"/>
    <property type="match status" value="1"/>
</dbReference>
<feature type="repeat" description="Solcar" evidence="14">
    <location>
        <begin position="62"/>
        <end position="143"/>
    </location>
</feature>
<evidence type="ECO:0000313" key="17">
    <source>
        <dbReference type="EMBL" id="KAL3751707.1"/>
    </source>
</evidence>
<evidence type="ECO:0000256" key="6">
    <source>
        <dbReference type="ARBA" id="ARBA00022692"/>
    </source>
</evidence>
<dbReference type="InterPro" id="IPR018108">
    <property type="entry name" value="MCP_transmembrane"/>
</dbReference>
<protein>
    <recommendedName>
        <fullName evidence="16">ADP/ATP translocase</fullName>
    </recommendedName>
    <alternativeName>
        <fullName evidence="16">ADP,ATP carrier protein</fullName>
    </alternativeName>
</protein>
<keyword evidence="8" id="KW-0999">Mitochondrion inner membrane</keyword>
<keyword evidence="6 14" id="KW-0812">Transmembrane</keyword>
<accession>A0ABD3LK07</accession>
<evidence type="ECO:0000256" key="13">
    <source>
        <dbReference type="ARBA" id="ARBA00045250"/>
    </source>
</evidence>
<dbReference type="PRINTS" id="PR00927">
    <property type="entry name" value="ADPTRNSLCASE"/>
</dbReference>
<feature type="transmembrane region" description="Helical" evidence="16">
    <location>
        <begin position="114"/>
        <end position="132"/>
    </location>
</feature>
<feature type="transmembrane region" description="Helical" evidence="16">
    <location>
        <begin position="63"/>
        <end position="85"/>
    </location>
</feature>
<comment type="function">
    <text evidence="13">ADP:ATP antiporter that mediates import of ADP into the mitochondrial matrix for ATP synthesis, and export of ATP out to fuel the cell. Cycles between the cytoplasmic-open state (c-state) and the matrix-open state (m-state): operates by the alternating access mechanism with a single substrate-binding site intermittently exposed to either the cytosolic (c-state) or matrix (m-state) side of the inner mitochondrial membrane.</text>
</comment>
<dbReference type="PANTHER" id="PTHR45635">
    <property type="entry name" value="ADP,ATP CARRIER PROTEIN 1-RELATED-RELATED"/>
    <property type="match status" value="1"/>
</dbReference>
<evidence type="ECO:0000256" key="1">
    <source>
        <dbReference type="ARBA" id="ARBA00004448"/>
    </source>
</evidence>
<keyword evidence="10" id="KW-0496">Mitochondrion</keyword>
<dbReference type="InterPro" id="IPR002067">
    <property type="entry name" value="MCP"/>
</dbReference>
<evidence type="ECO:0000256" key="7">
    <source>
        <dbReference type="ARBA" id="ARBA00022737"/>
    </source>
</evidence>
<evidence type="ECO:0000256" key="14">
    <source>
        <dbReference type="PROSITE-ProRule" id="PRU00282"/>
    </source>
</evidence>
<dbReference type="AlphaFoldDB" id="A0ABD3LK07"/>
<keyword evidence="7" id="KW-0677">Repeat</keyword>
<comment type="catalytic activity">
    <reaction evidence="12">
        <text>ADP(in) + ATP(out) = ADP(out) + ATP(in)</text>
        <dbReference type="Rhea" id="RHEA:34999"/>
        <dbReference type="ChEBI" id="CHEBI:30616"/>
        <dbReference type="ChEBI" id="CHEBI:456216"/>
    </reaction>
    <physiologicalReaction direction="left-to-right" evidence="12">
        <dbReference type="Rhea" id="RHEA:35000"/>
    </physiologicalReaction>
</comment>
<dbReference type="SUPFAM" id="SSF103506">
    <property type="entry name" value="Mitochondrial carrier"/>
    <property type="match status" value="1"/>
</dbReference>
<feature type="transmembrane region" description="Helical" evidence="16">
    <location>
        <begin position="144"/>
        <end position="163"/>
    </location>
</feature>
<evidence type="ECO:0000256" key="2">
    <source>
        <dbReference type="ARBA" id="ARBA00006375"/>
    </source>
</evidence>
<proteinExistence type="inferred from homology"/>
<keyword evidence="4 15" id="KW-0813">Transport</keyword>